<dbReference type="InterPro" id="IPR043502">
    <property type="entry name" value="DNA/RNA_pol_sf"/>
</dbReference>
<protein>
    <submittedName>
        <fullName evidence="2">Putative tyrosine-protein kinase</fullName>
    </submittedName>
</protein>
<keyword evidence="3" id="KW-1185">Reference proteome</keyword>
<organism evidence="2 3">
    <name type="scientific">Stichopus japonicus</name>
    <name type="common">Sea cucumber</name>
    <dbReference type="NCBI Taxonomy" id="307972"/>
    <lineage>
        <taxon>Eukaryota</taxon>
        <taxon>Metazoa</taxon>
        <taxon>Echinodermata</taxon>
        <taxon>Eleutherozoa</taxon>
        <taxon>Echinozoa</taxon>
        <taxon>Holothuroidea</taxon>
        <taxon>Aspidochirotacea</taxon>
        <taxon>Aspidochirotida</taxon>
        <taxon>Stichopodidae</taxon>
        <taxon>Apostichopus</taxon>
    </lineage>
</organism>
<gene>
    <name evidence="2" type="ORF">BSL78_02456</name>
</gene>
<keyword evidence="2" id="KW-0808">Transferase</keyword>
<accession>A0A2G8LK73</accession>
<dbReference type="GO" id="GO:0016301">
    <property type="term" value="F:kinase activity"/>
    <property type="evidence" value="ECO:0007669"/>
    <property type="project" value="UniProtKB-KW"/>
</dbReference>
<evidence type="ECO:0000313" key="2">
    <source>
        <dbReference type="EMBL" id="PIK60612.1"/>
    </source>
</evidence>
<dbReference type="SUPFAM" id="SSF56672">
    <property type="entry name" value="DNA/RNA polymerases"/>
    <property type="match status" value="1"/>
</dbReference>
<evidence type="ECO:0000313" key="3">
    <source>
        <dbReference type="Proteomes" id="UP000230750"/>
    </source>
</evidence>
<evidence type="ECO:0000259" key="1">
    <source>
        <dbReference type="PROSITE" id="PS50878"/>
    </source>
</evidence>
<comment type="caution">
    <text evidence="2">The sequence shown here is derived from an EMBL/GenBank/DDBJ whole genome shotgun (WGS) entry which is preliminary data.</text>
</comment>
<dbReference type="PROSITE" id="PS50878">
    <property type="entry name" value="RT_POL"/>
    <property type="match status" value="1"/>
</dbReference>
<dbReference type="EMBL" id="MRZV01000052">
    <property type="protein sequence ID" value="PIK60612.1"/>
    <property type="molecule type" value="Genomic_DNA"/>
</dbReference>
<dbReference type="STRING" id="307972.A0A2G8LK73"/>
<dbReference type="Proteomes" id="UP000230750">
    <property type="component" value="Unassembled WGS sequence"/>
</dbReference>
<dbReference type="Pfam" id="PF00078">
    <property type="entry name" value="RVT_1"/>
    <property type="match status" value="1"/>
</dbReference>
<name>A0A2G8LK73_STIJA</name>
<dbReference type="AlphaFoldDB" id="A0A2G8LK73"/>
<sequence length="270" mass="30559">MMVMLDLSAAFDTVDHDILLSVLDQNFGTKGLAKSWFDCYLRPRTQSVQVGECISTKSTVHQGVPQGSCAGPVLFTAYASTLYHTISSHLPEVMGYADDHAQNLKFKPGARQHAIEKLQLCIAEIQEWMTCNKLKLNESKTEFIVLGSPYFLQKLPPVLLKIGYAHIEPTQSVRNLGIMFDANMTMTKQISSLCQSTHFQLRNIRRIKRYLDKETLRHVVRALVISRLDYGNLLLFGATEHELDRVQRLQNNAARLVCSISKRDHITPTL</sequence>
<feature type="domain" description="Reverse transcriptase" evidence="1">
    <location>
        <begin position="1"/>
        <end position="166"/>
    </location>
</feature>
<proteinExistence type="predicted"/>
<keyword evidence="2" id="KW-0418">Kinase</keyword>
<reference evidence="2 3" key="1">
    <citation type="journal article" date="2017" name="PLoS Biol.">
        <title>The sea cucumber genome provides insights into morphological evolution and visceral regeneration.</title>
        <authorList>
            <person name="Zhang X."/>
            <person name="Sun L."/>
            <person name="Yuan J."/>
            <person name="Sun Y."/>
            <person name="Gao Y."/>
            <person name="Zhang L."/>
            <person name="Li S."/>
            <person name="Dai H."/>
            <person name="Hamel J.F."/>
            <person name="Liu C."/>
            <person name="Yu Y."/>
            <person name="Liu S."/>
            <person name="Lin W."/>
            <person name="Guo K."/>
            <person name="Jin S."/>
            <person name="Xu P."/>
            <person name="Storey K.B."/>
            <person name="Huan P."/>
            <person name="Zhang T."/>
            <person name="Zhou Y."/>
            <person name="Zhang J."/>
            <person name="Lin C."/>
            <person name="Li X."/>
            <person name="Xing L."/>
            <person name="Huo D."/>
            <person name="Sun M."/>
            <person name="Wang L."/>
            <person name="Mercier A."/>
            <person name="Li F."/>
            <person name="Yang H."/>
            <person name="Xiang J."/>
        </authorList>
    </citation>
    <scope>NUCLEOTIDE SEQUENCE [LARGE SCALE GENOMIC DNA]</scope>
    <source>
        <strain evidence="2">Shaxun</strain>
        <tissue evidence="2">Muscle</tissue>
    </source>
</reference>
<dbReference type="PANTHER" id="PTHR33332">
    <property type="entry name" value="REVERSE TRANSCRIPTASE DOMAIN-CONTAINING PROTEIN"/>
    <property type="match status" value="1"/>
</dbReference>
<dbReference type="OrthoDB" id="4507925at2759"/>
<dbReference type="InterPro" id="IPR000477">
    <property type="entry name" value="RT_dom"/>
</dbReference>